<organism evidence="3 4">
    <name type="scientific">Ensete ventricosum</name>
    <name type="common">Abyssinian banana</name>
    <name type="synonym">Musa ensete</name>
    <dbReference type="NCBI Taxonomy" id="4639"/>
    <lineage>
        <taxon>Eukaryota</taxon>
        <taxon>Viridiplantae</taxon>
        <taxon>Streptophyta</taxon>
        <taxon>Embryophyta</taxon>
        <taxon>Tracheophyta</taxon>
        <taxon>Spermatophyta</taxon>
        <taxon>Magnoliopsida</taxon>
        <taxon>Liliopsida</taxon>
        <taxon>Zingiberales</taxon>
        <taxon>Musaceae</taxon>
        <taxon>Ensete</taxon>
    </lineage>
</organism>
<evidence type="ECO:0000259" key="2">
    <source>
        <dbReference type="Pfam" id="PF08414"/>
    </source>
</evidence>
<dbReference type="GO" id="GO:0050664">
    <property type="term" value="F:oxidoreductase activity, acting on NAD(P)H, oxygen as acceptor"/>
    <property type="evidence" value="ECO:0007669"/>
    <property type="project" value="InterPro"/>
</dbReference>
<dbReference type="AlphaFoldDB" id="A0AAV8Q3N8"/>
<proteinExistence type="predicted"/>
<evidence type="ECO:0000256" key="1">
    <source>
        <dbReference type="SAM" id="MobiDB-lite"/>
    </source>
</evidence>
<name>A0AAV8Q3N8_ENSVE</name>
<gene>
    <name evidence="3" type="ORF">OPV22_026835</name>
</gene>
<feature type="region of interest" description="Disordered" evidence="1">
    <location>
        <begin position="1"/>
        <end position="20"/>
    </location>
</feature>
<accession>A0AAV8Q3N8</accession>
<dbReference type="Proteomes" id="UP001222027">
    <property type="component" value="Unassembled WGS sequence"/>
</dbReference>
<sequence>MRAGDARPDDRSENISMDRDVSMTSKGHAFWLAVVNASTSFRRRRPSPLPKCIGMKESSDFAGELFDALKRRRNITGDKITKADGAEGVLGSNLRSKLRFPPPDLLRHGGQGLGTEGSQKRRSRRSYR</sequence>
<dbReference type="GO" id="GO:0004601">
    <property type="term" value="F:peroxidase activity"/>
    <property type="evidence" value="ECO:0007669"/>
    <property type="project" value="InterPro"/>
</dbReference>
<feature type="region of interest" description="Disordered" evidence="1">
    <location>
        <begin position="92"/>
        <end position="128"/>
    </location>
</feature>
<dbReference type="EMBL" id="JAQQAF010000008">
    <property type="protein sequence ID" value="KAJ8464283.1"/>
    <property type="molecule type" value="Genomic_DNA"/>
</dbReference>
<evidence type="ECO:0000313" key="3">
    <source>
        <dbReference type="EMBL" id="KAJ8464283.1"/>
    </source>
</evidence>
<comment type="caution">
    <text evidence="3">The sequence shown here is derived from an EMBL/GenBank/DDBJ whole genome shotgun (WGS) entry which is preliminary data.</text>
</comment>
<dbReference type="InterPro" id="IPR013623">
    <property type="entry name" value="NADPH_Ox"/>
</dbReference>
<reference evidence="3 4" key="1">
    <citation type="submission" date="2022-12" db="EMBL/GenBank/DDBJ databases">
        <title>Chromosome-scale assembly of the Ensete ventricosum genome.</title>
        <authorList>
            <person name="Dussert Y."/>
            <person name="Stocks J."/>
            <person name="Wendawek A."/>
            <person name="Woldeyes F."/>
            <person name="Nichols R.A."/>
            <person name="Borrell J.S."/>
        </authorList>
    </citation>
    <scope>NUCLEOTIDE SEQUENCE [LARGE SCALE GENOMIC DNA]</scope>
    <source>
        <strain evidence="4">cv. Maze</strain>
        <tissue evidence="3">Seeds</tissue>
    </source>
</reference>
<protein>
    <recommendedName>
        <fullName evidence="2">NADPH oxidase Respiratory burst domain-containing protein</fullName>
    </recommendedName>
</protein>
<dbReference type="Pfam" id="PF08414">
    <property type="entry name" value="NADPH_Ox"/>
    <property type="match status" value="1"/>
</dbReference>
<keyword evidence="4" id="KW-1185">Reference proteome</keyword>
<evidence type="ECO:0000313" key="4">
    <source>
        <dbReference type="Proteomes" id="UP001222027"/>
    </source>
</evidence>
<dbReference type="Gene3D" id="1.10.238.10">
    <property type="entry name" value="EF-hand"/>
    <property type="match status" value="1"/>
</dbReference>
<feature type="domain" description="NADPH oxidase Respiratory burst" evidence="2">
    <location>
        <begin position="49"/>
        <end position="84"/>
    </location>
</feature>